<dbReference type="EMBL" id="JAAEDL010000022">
    <property type="protein sequence ID" value="MBR0682753.1"/>
    <property type="molecule type" value="Genomic_DNA"/>
</dbReference>
<dbReference type="RefSeq" id="WP_211848290.1">
    <property type="nucleotide sequence ID" value="NZ_JAAEDL010000022.1"/>
</dbReference>
<reference evidence="2" key="2">
    <citation type="journal article" date="2021" name="Syst. Appl. Microbiol.">
        <title>Roseomonas hellenica sp. nov., isolated from roots of wild-growing Alkanna tinctoria.</title>
        <authorList>
            <person name="Rat A."/>
            <person name="Naranjo H.D."/>
            <person name="Lebbe L."/>
            <person name="Cnockaert M."/>
            <person name="Krigas N."/>
            <person name="Grigoriadou K."/>
            <person name="Maloupa E."/>
            <person name="Willems A."/>
        </authorList>
    </citation>
    <scope>NUCLEOTIDE SEQUENCE</scope>
    <source>
        <strain evidence="2">LMG 31228</strain>
    </source>
</reference>
<feature type="region of interest" description="Disordered" evidence="1">
    <location>
        <begin position="1"/>
        <end position="43"/>
    </location>
</feature>
<sequence>MIGFDREGMGSGGSLGGGAAQAGSGALPTPRASSGGASATEEEFRRIMRSGSLGEIFGGVYRMVTR</sequence>
<protein>
    <submittedName>
        <fullName evidence="2">Uncharacterized protein</fullName>
    </submittedName>
</protein>
<proteinExistence type="predicted"/>
<accession>A0A9X9XGB7</accession>
<evidence type="ECO:0000256" key="1">
    <source>
        <dbReference type="SAM" id="MobiDB-lite"/>
    </source>
</evidence>
<name>A0A9X9XGB7_9PROT</name>
<reference evidence="2" key="1">
    <citation type="submission" date="2020-01" db="EMBL/GenBank/DDBJ databases">
        <authorList>
            <person name="Rat A."/>
        </authorList>
    </citation>
    <scope>NUCLEOTIDE SEQUENCE</scope>
    <source>
        <strain evidence="2">LMG 31228</strain>
    </source>
</reference>
<comment type="caution">
    <text evidence="2">The sequence shown here is derived from an EMBL/GenBank/DDBJ whole genome shotgun (WGS) entry which is preliminary data.</text>
</comment>
<organism evidence="2 3">
    <name type="scientific">Neoroseomonas eburnea</name>
    <dbReference type="NCBI Taxonomy" id="1346889"/>
    <lineage>
        <taxon>Bacteria</taxon>
        <taxon>Pseudomonadati</taxon>
        <taxon>Pseudomonadota</taxon>
        <taxon>Alphaproteobacteria</taxon>
        <taxon>Acetobacterales</taxon>
        <taxon>Acetobacteraceae</taxon>
        <taxon>Neoroseomonas</taxon>
    </lineage>
</organism>
<keyword evidence="3" id="KW-1185">Reference proteome</keyword>
<evidence type="ECO:0000313" key="2">
    <source>
        <dbReference type="EMBL" id="MBR0682753.1"/>
    </source>
</evidence>
<feature type="compositionally biased region" description="Gly residues" evidence="1">
    <location>
        <begin position="9"/>
        <end position="20"/>
    </location>
</feature>
<gene>
    <name evidence="2" type="ORF">GXW74_19835</name>
</gene>
<dbReference type="AlphaFoldDB" id="A0A9X9XGB7"/>
<dbReference type="Proteomes" id="UP001138709">
    <property type="component" value="Unassembled WGS sequence"/>
</dbReference>
<evidence type="ECO:0000313" key="3">
    <source>
        <dbReference type="Proteomes" id="UP001138709"/>
    </source>
</evidence>